<dbReference type="AlphaFoldDB" id="A0AAU9NIW1"/>
<evidence type="ECO:0000256" key="1">
    <source>
        <dbReference type="SAM" id="MobiDB-lite"/>
    </source>
</evidence>
<protein>
    <recommendedName>
        <fullName evidence="2">RIN4 pathogenic type III effector avirulence factor Avr cleavage site domain-containing protein</fullName>
    </recommendedName>
</protein>
<dbReference type="Pfam" id="PF05627">
    <property type="entry name" value="AvrRpt-cleavage"/>
    <property type="match status" value="1"/>
</dbReference>
<dbReference type="PANTHER" id="PTHR33159:SF87">
    <property type="entry name" value="OS09G0253000 PROTEIN"/>
    <property type="match status" value="1"/>
</dbReference>
<name>A0AAU9NIW1_9ASTR</name>
<reference evidence="3 4" key="1">
    <citation type="submission" date="2022-01" db="EMBL/GenBank/DDBJ databases">
        <authorList>
            <person name="Xiong W."/>
            <person name="Schranz E."/>
        </authorList>
    </citation>
    <scope>NUCLEOTIDE SEQUENCE [LARGE SCALE GENOMIC DNA]</scope>
</reference>
<proteinExistence type="predicted"/>
<comment type="caution">
    <text evidence="3">The sequence shown here is derived from an EMBL/GenBank/DDBJ whole genome shotgun (WGS) entry which is preliminary data.</text>
</comment>
<keyword evidence="4" id="KW-1185">Reference proteome</keyword>
<evidence type="ECO:0000313" key="4">
    <source>
        <dbReference type="Proteomes" id="UP001157418"/>
    </source>
</evidence>
<dbReference type="EMBL" id="CAKMRJ010004445">
    <property type="protein sequence ID" value="CAH1437746.1"/>
    <property type="molecule type" value="Genomic_DNA"/>
</dbReference>
<dbReference type="PANTHER" id="PTHR33159">
    <property type="entry name" value="RPM1-INTERACTING PROTEIN 4 (RIN4) FAMILY PROTEIN"/>
    <property type="match status" value="1"/>
</dbReference>
<dbReference type="InterPro" id="IPR008700">
    <property type="entry name" value="TypeIII_avirulence_cleave"/>
</dbReference>
<accession>A0AAU9NIW1</accession>
<sequence length="75" mass="8191">MASSQPRPLPKFGEWDEKNSSADSYTVIFAKAGDEKRANSTGTGAQQKNNKGPPPSQPPPPKHEMEPTPSRFCCF</sequence>
<evidence type="ECO:0000313" key="3">
    <source>
        <dbReference type="EMBL" id="CAH1437746.1"/>
    </source>
</evidence>
<feature type="compositionally biased region" description="Polar residues" evidence="1">
    <location>
        <begin position="39"/>
        <end position="50"/>
    </location>
</feature>
<evidence type="ECO:0000259" key="2">
    <source>
        <dbReference type="Pfam" id="PF05627"/>
    </source>
</evidence>
<dbReference type="InterPro" id="IPR040387">
    <property type="entry name" value="RIN4/NOI4"/>
</dbReference>
<feature type="region of interest" description="Disordered" evidence="1">
    <location>
        <begin position="1"/>
        <end position="75"/>
    </location>
</feature>
<feature type="domain" description="RIN4 pathogenic type III effector avirulence factor Avr cleavage site" evidence="2">
    <location>
        <begin position="6"/>
        <end position="37"/>
    </location>
</feature>
<dbReference type="Proteomes" id="UP001157418">
    <property type="component" value="Unassembled WGS sequence"/>
</dbReference>
<gene>
    <name evidence="3" type="ORF">LVIROSA_LOCUS24047</name>
</gene>
<organism evidence="3 4">
    <name type="scientific">Lactuca virosa</name>
    <dbReference type="NCBI Taxonomy" id="75947"/>
    <lineage>
        <taxon>Eukaryota</taxon>
        <taxon>Viridiplantae</taxon>
        <taxon>Streptophyta</taxon>
        <taxon>Embryophyta</taxon>
        <taxon>Tracheophyta</taxon>
        <taxon>Spermatophyta</taxon>
        <taxon>Magnoliopsida</taxon>
        <taxon>eudicotyledons</taxon>
        <taxon>Gunneridae</taxon>
        <taxon>Pentapetalae</taxon>
        <taxon>asterids</taxon>
        <taxon>campanulids</taxon>
        <taxon>Asterales</taxon>
        <taxon>Asteraceae</taxon>
        <taxon>Cichorioideae</taxon>
        <taxon>Cichorieae</taxon>
        <taxon>Lactucinae</taxon>
        <taxon>Lactuca</taxon>
    </lineage>
</organism>